<keyword evidence="3" id="KW-1185">Reference proteome</keyword>
<sequence length="161" mass="18507">MNIKDFWLAFWYNLRQGKVFRMNLGLIRLNRYNNVLACVTQQKSCERLIHKAATLKAENGTLYVIHVSKQKWNFLDNTRDGEAMEYLFSVCKSYGADLTVLNSDRVAETIAQFAQHYQVELIVIGETPEGQSNEFARKLQNLLEGSRIEIQVVAAEQVKSC</sequence>
<protein>
    <submittedName>
        <fullName evidence="2">Universal stress protein family protein</fullName>
    </submittedName>
</protein>
<dbReference type="Pfam" id="PF00582">
    <property type="entry name" value="Usp"/>
    <property type="match status" value="1"/>
</dbReference>
<accession>A0A1M6FT25</accession>
<evidence type="ECO:0000259" key="1">
    <source>
        <dbReference type="Pfam" id="PF00582"/>
    </source>
</evidence>
<proteinExistence type="predicted"/>
<feature type="domain" description="UspA" evidence="1">
    <location>
        <begin position="32"/>
        <end position="128"/>
    </location>
</feature>
<organism evidence="2 3">
    <name type="scientific">Thermoclostridium caenicola</name>
    <dbReference type="NCBI Taxonomy" id="659425"/>
    <lineage>
        <taxon>Bacteria</taxon>
        <taxon>Bacillati</taxon>
        <taxon>Bacillota</taxon>
        <taxon>Clostridia</taxon>
        <taxon>Eubacteriales</taxon>
        <taxon>Oscillospiraceae</taxon>
        <taxon>Thermoclostridium</taxon>
    </lineage>
</organism>
<dbReference type="InterPro" id="IPR006016">
    <property type="entry name" value="UspA"/>
</dbReference>
<dbReference type="AlphaFoldDB" id="A0A1M6FT25"/>
<gene>
    <name evidence="2" type="ORF">SAMN05444373_101920</name>
</gene>
<name>A0A1M6FT25_9FIRM</name>
<evidence type="ECO:0000313" key="2">
    <source>
        <dbReference type="EMBL" id="SHJ00851.1"/>
    </source>
</evidence>
<dbReference type="EMBL" id="FQZP01000019">
    <property type="protein sequence ID" value="SHJ00851.1"/>
    <property type="molecule type" value="Genomic_DNA"/>
</dbReference>
<reference evidence="2 3" key="1">
    <citation type="submission" date="2016-11" db="EMBL/GenBank/DDBJ databases">
        <authorList>
            <person name="Varghese N."/>
            <person name="Submissions S."/>
        </authorList>
    </citation>
    <scope>NUCLEOTIDE SEQUENCE [LARGE SCALE GENOMIC DNA]</scope>
    <source>
        <strain evidence="2 3">DSM 19027</strain>
    </source>
</reference>
<evidence type="ECO:0000313" key="3">
    <source>
        <dbReference type="Proteomes" id="UP000324781"/>
    </source>
</evidence>
<dbReference type="InterPro" id="IPR014729">
    <property type="entry name" value="Rossmann-like_a/b/a_fold"/>
</dbReference>
<dbReference type="SUPFAM" id="SSF52402">
    <property type="entry name" value="Adenine nucleotide alpha hydrolases-like"/>
    <property type="match status" value="1"/>
</dbReference>
<dbReference type="Proteomes" id="UP000324781">
    <property type="component" value="Unassembled WGS sequence"/>
</dbReference>
<dbReference type="Gene3D" id="3.40.50.620">
    <property type="entry name" value="HUPs"/>
    <property type="match status" value="1"/>
</dbReference>